<dbReference type="EMBL" id="NDIQ01000021">
    <property type="protein sequence ID" value="PRT54236.1"/>
    <property type="molecule type" value="Genomic_DNA"/>
</dbReference>
<proteinExistence type="predicted"/>
<reference evidence="1 2" key="1">
    <citation type="submission" date="2017-04" db="EMBL/GenBank/DDBJ databases">
        <title>Genome sequencing of [Candida] sorbophila.</title>
        <authorList>
            <person name="Ahn J.O."/>
        </authorList>
    </citation>
    <scope>NUCLEOTIDE SEQUENCE [LARGE SCALE GENOMIC DNA]</scope>
    <source>
        <strain evidence="1 2">DS02</strain>
    </source>
</reference>
<sequence>MTRHGRLSVVIPPTGSLDEQMAQLHGKFENLQQALDRLLEQVEKMSPLVFGITQLAASNAALFMATADYDFKIN</sequence>
<keyword evidence="2" id="KW-1185">Reference proteome</keyword>
<protein>
    <submittedName>
        <fullName evidence="1">Uncharacterized protein</fullName>
    </submittedName>
</protein>
<name>A0A2T0FGW9_9ASCO</name>
<accession>A0A2T0FGW9</accession>
<dbReference type="Proteomes" id="UP000238350">
    <property type="component" value="Unassembled WGS sequence"/>
</dbReference>
<evidence type="ECO:0000313" key="2">
    <source>
        <dbReference type="Proteomes" id="UP000238350"/>
    </source>
</evidence>
<organism evidence="1 2">
    <name type="scientific">Wickerhamiella sorbophila</name>
    <dbReference type="NCBI Taxonomy" id="45607"/>
    <lineage>
        <taxon>Eukaryota</taxon>
        <taxon>Fungi</taxon>
        <taxon>Dikarya</taxon>
        <taxon>Ascomycota</taxon>
        <taxon>Saccharomycotina</taxon>
        <taxon>Dipodascomycetes</taxon>
        <taxon>Dipodascales</taxon>
        <taxon>Trichomonascaceae</taxon>
        <taxon>Wickerhamiella</taxon>
    </lineage>
</organism>
<gene>
    <name evidence="1" type="ORF">B9G98_01856</name>
</gene>
<comment type="caution">
    <text evidence="1">The sequence shown here is derived from an EMBL/GenBank/DDBJ whole genome shotgun (WGS) entry which is preliminary data.</text>
</comment>
<dbReference type="AlphaFoldDB" id="A0A2T0FGW9"/>
<dbReference type="GeneID" id="36515604"/>
<evidence type="ECO:0000313" key="1">
    <source>
        <dbReference type="EMBL" id="PRT54236.1"/>
    </source>
</evidence>
<dbReference type="RefSeq" id="XP_024664181.1">
    <property type="nucleotide sequence ID" value="XM_024808413.1"/>
</dbReference>